<dbReference type="EMBL" id="CDMY01000299">
    <property type="protein sequence ID" value="CEM00796.1"/>
    <property type="molecule type" value="Genomic_DNA"/>
</dbReference>
<protein>
    <recommendedName>
        <fullName evidence="5">Peptidase S74 domain-containing protein</fullName>
    </recommendedName>
</protein>
<feature type="signal peptide" evidence="2">
    <location>
        <begin position="1"/>
        <end position="27"/>
    </location>
</feature>
<organism evidence="3 4">
    <name type="scientific">Vitrella brassicaformis (strain CCMP3155)</name>
    <dbReference type="NCBI Taxonomy" id="1169540"/>
    <lineage>
        <taxon>Eukaryota</taxon>
        <taxon>Sar</taxon>
        <taxon>Alveolata</taxon>
        <taxon>Colpodellida</taxon>
        <taxon>Vitrellaceae</taxon>
        <taxon>Vitrella</taxon>
    </lineage>
</organism>
<feature type="region of interest" description="Disordered" evidence="1">
    <location>
        <begin position="284"/>
        <end position="318"/>
    </location>
</feature>
<keyword evidence="4" id="KW-1185">Reference proteome</keyword>
<dbReference type="PhylomeDB" id="A0A0G4ESV5"/>
<sequence>MVSVVALRLSLLVAVCLAVYTLPGAHAECEPDIVGNCTRLVAGDPQSRRVLDGEVVAAADVRTDQNVRAFLDVEAEGDVRAFRDVVAIRNMSTRGEVKANSITVGRRDPNVGDTGGDGNIVAAGSLTVSGRSISAIGANTFVRQLRTAGATFGGIGDVNAGDDVFVGDSLFVRGRAISRAFELSDTDNQPPSSFAEWGGRNRSSAYEAFRQLPVHSDPHNRLTLAAQDVSRLFPSAVETFEDDDQPEEGGKGRPTKHTTIDLTQLIFTQMSVIQDLQARIARLENGAGRQPTHPGRGGKKGKGAGGPPSVVDGKGGSK</sequence>
<dbReference type="InParanoid" id="A0A0G4ESV5"/>
<gene>
    <name evidence="3" type="ORF">Vbra_2116</name>
</gene>
<dbReference type="AlphaFoldDB" id="A0A0G4ESV5"/>
<evidence type="ECO:0000256" key="2">
    <source>
        <dbReference type="SAM" id="SignalP"/>
    </source>
</evidence>
<proteinExistence type="predicted"/>
<dbReference type="VEuPathDB" id="CryptoDB:Vbra_2116"/>
<reference evidence="3 4" key="1">
    <citation type="submission" date="2014-11" db="EMBL/GenBank/DDBJ databases">
        <authorList>
            <person name="Zhu J."/>
            <person name="Qi W."/>
            <person name="Song R."/>
        </authorList>
    </citation>
    <scope>NUCLEOTIDE SEQUENCE [LARGE SCALE GENOMIC DNA]</scope>
</reference>
<keyword evidence="2" id="KW-0732">Signal</keyword>
<evidence type="ECO:0008006" key="5">
    <source>
        <dbReference type="Google" id="ProtNLM"/>
    </source>
</evidence>
<feature type="chain" id="PRO_5005187557" description="Peptidase S74 domain-containing protein" evidence="2">
    <location>
        <begin position="28"/>
        <end position="318"/>
    </location>
</feature>
<dbReference type="Proteomes" id="UP000041254">
    <property type="component" value="Unassembled WGS sequence"/>
</dbReference>
<evidence type="ECO:0000313" key="3">
    <source>
        <dbReference type="EMBL" id="CEM00796.1"/>
    </source>
</evidence>
<name>A0A0G4ESV5_VITBC</name>
<evidence type="ECO:0000313" key="4">
    <source>
        <dbReference type="Proteomes" id="UP000041254"/>
    </source>
</evidence>
<accession>A0A0G4ESV5</accession>
<evidence type="ECO:0000256" key="1">
    <source>
        <dbReference type="SAM" id="MobiDB-lite"/>
    </source>
</evidence>